<sequence length="140" mass="15391">MSTLHPVHTIEDLACAIAAIPYASLLGMQVRDEAGQPMFFLPYAEHNIGNTLLPALHGGVIGGFLENAAVLHLMWAREAEGIPRVIDFSIDYLRSGKPQDLFCRCDIVRQGKRIANVLMTAWQDDAARPVAQARAHFLLA</sequence>
<organism evidence="2 3">
    <name type="scientific">Amantichitinum ursilacus</name>
    <dbReference type="NCBI Taxonomy" id="857265"/>
    <lineage>
        <taxon>Bacteria</taxon>
        <taxon>Pseudomonadati</taxon>
        <taxon>Pseudomonadota</taxon>
        <taxon>Betaproteobacteria</taxon>
        <taxon>Neisseriales</taxon>
        <taxon>Chitinibacteraceae</taxon>
        <taxon>Amantichitinum</taxon>
    </lineage>
</organism>
<dbReference type="RefSeq" id="WP_053939375.1">
    <property type="nucleotide sequence ID" value="NZ_LAQT01000033.1"/>
</dbReference>
<proteinExistence type="predicted"/>
<dbReference type="Gene3D" id="3.10.129.10">
    <property type="entry name" value="Hotdog Thioesterase"/>
    <property type="match status" value="1"/>
</dbReference>
<dbReference type="InterPro" id="IPR049449">
    <property type="entry name" value="TesB_ACOT8-like_N"/>
</dbReference>
<evidence type="ECO:0000259" key="1">
    <source>
        <dbReference type="Pfam" id="PF13622"/>
    </source>
</evidence>
<dbReference type="OrthoDB" id="9813158at2"/>
<dbReference type="STRING" id="857265.WG78_18935"/>
<dbReference type="CDD" id="cd03443">
    <property type="entry name" value="PaaI_thioesterase"/>
    <property type="match status" value="1"/>
</dbReference>
<evidence type="ECO:0000313" key="2">
    <source>
        <dbReference type="EMBL" id="KPC49961.1"/>
    </source>
</evidence>
<dbReference type="Pfam" id="PF13622">
    <property type="entry name" value="4HBT_3"/>
    <property type="match status" value="1"/>
</dbReference>
<dbReference type="SUPFAM" id="SSF54637">
    <property type="entry name" value="Thioesterase/thiol ester dehydrase-isomerase"/>
    <property type="match status" value="1"/>
</dbReference>
<dbReference type="InterPro" id="IPR029069">
    <property type="entry name" value="HotDog_dom_sf"/>
</dbReference>
<dbReference type="Proteomes" id="UP000037939">
    <property type="component" value="Unassembled WGS sequence"/>
</dbReference>
<feature type="domain" description="Acyl-CoA thioesterase-like N-terminal HotDog" evidence="1">
    <location>
        <begin position="55"/>
        <end position="137"/>
    </location>
</feature>
<protein>
    <recommendedName>
        <fullName evidence="1">Acyl-CoA thioesterase-like N-terminal HotDog domain-containing protein</fullName>
    </recommendedName>
</protein>
<keyword evidence="3" id="KW-1185">Reference proteome</keyword>
<comment type="caution">
    <text evidence="2">The sequence shown here is derived from an EMBL/GenBank/DDBJ whole genome shotgun (WGS) entry which is preliminary data.</text>
</comment>
<gene>
    <name evidence="2" type="ORF">WG78_18935</name>
</gene>
<reference evidence="2 3" key="1">
    <citation type="submission" date="2015-07" db="EMBL/GenBank/DDBJ databases">
        <title>Draft genome sequence of the Amantichitinum ursilacus IGB-41, a new chitin-degrading bacterium.</title>
        <authorList>
            <person name="Kirstahler P."/>
            <person name="Guenther M."/>
            <person name="Grumaz C."/>
            <person name="Rupp S."/>
            <person name="Zibek S."/>
            <person name="Sohn K."/>
        </authorList>
    </citation>
    <scope>NUCLEOTIDE SEQUENCE [LARGE SCALE GENOMIC DNA]</scope>
    <source>
        <strain evidence="2 3">IGB-41</strain>
    </source>
</reference>
<dbReference type="EMBL" id="LAQT01000033">
    <property type="protein sequence ID" value="KPC49961.1"/>
    <property type="molecule type" value="Genomic_DNA"/>
</dbReference>
<accession>A0A0N0XHU6</accession>
<dbReference type="AlphaFoldDB" id="A0A0N0XHU6"/>
<evidence type="ECO:0000313" key="3">
    <source>
        <dbReference type="Proteomes" id="UP000037939"/>
    </source>
</evidence>
<name>A0A0N0XHU6_9NEIS</name>